<feature type="domain" description="Non-haem dioxygenase N-terminal" evidence="1">
    <location>
        <begin position="2"/>
        <end position="86"/>
    </location>
</feature>
<dbReference type="Gene3D" id="2.60.120.330">
    <property type="entry name" value="B-lactam Antibiotic, Isopenicillin N Synthase, Chain"/>
    <property type="match status" value="1"/>
</dbReference>
<sequence length="136" mass="15855">MIPSIDLDPLFVDKLSGLEKVASQIYAAYSTYGFGQIINHRVPKQAINDIYQASKNFHQLPFAEKNKIRFTKNLRGFLPVNSSTLKITELGGQKRVINLNHLYCLMIYLRIIQNSFQYWVVYKYGQPNYQNLKSKY</sequence>
<dbReference type="InterPro" id="IPR026992">
    <property type="entry name" value="DIOX_N"/>
</dbReference>
<dbReference type="SUPFAM" id="SSF51197">
    <property type="entry name" value="Clavaminate synthase-like"/>
    <property type="match status" value="1"/>
</dbReference>
<dbReference type="EMBL" id="UGOD01000001">
    <property type="protein sequence ID" value="STX51413.1"/>
    <property type="molecule type" value="Genomic_DNA"/>
</dbReference>
<dbReference type="InterPro" id="IPR027443">
    <property type="entry name" value="IPNS-like_sf"/>
</dbReference>
<dbReference type="AlphaFoldDB" id="A0A378JM90"/>
<protein>
    <recommendedName>
        <fullName evidence="1">Non-haem dioxygenase N-terminal domain-containing protein</fullName>
    </recommendedName>
</protein>
<gene>
    <name evidence="2" type="ORF">NCTC13316_01508</name>
</gene>
<dbReference type="OrthoDB" id="21825at2"/>
<dbReference type="RefSeq" id="WP_115331052.1">
    <property type="nucleotide sequence ID" value="NZ_CAAAHP010000001.1"/>
</dbReference>
<accession>A0A378JM90</accession>
<evidence type="ECO:0000259" key="1">
    <source>
        <dbReference type="Pfam" id="PF14226"/>
    </source>
</evidence>
<dbReference type="Pfam" id="PF14226">
    <property type="entry name" value="DIOX_N"/>
    <property type="match status" value="1"/>
</dbReference>
<keyword evidence="3" id="KW-1185">Reference proteome</keyword>
<evidence type="ECO:0000313" key="3">
    <source>
        <dbReference type="Proteomes" id="UP000254794"/>
    </source>
</evidence>
<dbReference type="Proteomes" id="UP000254794">
    <property type="component" value="Unassembled WGS sequence"/>
</dbReference>
<reference evidence="2 3" key="1">
    <citation type="submission" date="2018-06" db="EMBL/GenBank/DDBJ databases">
        <authorList>
            <consortium name="Pathogen Informatics"/>
            <person name="Doyle S."/>
        </authorList>
    </citation>
    <scope>NUCLEOTIDE SEQUENCE [LARGE SCALE GENOMIC DNA]</scope>
    <source>
        <strain evidence="2 3">NCTC13316</strain>
    </source>
</reference>
<proteinExistence type="predicted"/>
<name>A0A378JM90_9GAMM</name>
<evidence type="ECO:0000313" key="2">
    <source>
        <dbReference type="EMBL" id="STX51413.1"/>
    </source>
</evidence>
<organism evidence="2 3">
    <name type="scientific">Legionella busanensis</name>
    <dbReference type="NCBI Taxonomy" id="190655"/>
    <lineage>
        <taxon>Bacteria</taxon>
        <taxon>Pseudomonadati</taxon>
        <taxon>Pseudomonadota</taxon>
        <taxon>Gammaproteobacteria</taxon>
        <taxon>Legionellales</taxon>
        <taxon>Legionellaceae</taxon>
        <taxon>Legionella</taxon>
    </lineage>
</organism>